<evidence type="ECO:0000313" key="1">
    <source>
        <dbReference type="EMBL" id="KHJ78265.1"/>
    </source>
</evidence>
<proteinExistence type="predicted"/>
<dbReference type="EMBL" id="KN609945">
    <property type="protein sequence ID" value="KHJ78265.1"/>
    <property type="molecule type" value="Genomic_DNA"/>
</dbReference>
<name>A0A0B1S4X4_OESDE</name>
<protein>
    <submittedName>
        <fullName evidence="1">Uncharacterized protein</fullName>
    </submittedName>
</protein>
<organism evidence="1 2">
    <name type="scientific">Oesophagostomum dentatum</name>
    <name type="common">Nodular worm</name>
    <dbReference type="NCBI Taxonomy" id="61180"/>
    <lineage>
        <taxon>Eukaryota</taxon>
        <taxon>Metazoa</taxon>
        <taxon>Ecdysozoa</taxon>
        <taxon>Nematoda</taxon>
        <taxon>Chromadorea</taxon>
        <taxon>Rhabditida</taxon>
        <taxon>Rhabditina</taxon>
        <taxon>Rhabditomorpha</taxon>
        <taxon>Strongyloidea</taxon>
        <taxon>Strongylidae</taxon>
        <taxon>Oesophagostomum</taxon>
    </lineage>
</organism>
<accession>A0A0B1S4X4</accession>
<gene>
    <name evidence="1" type="ORF">OESDEN_22115</name>
</gene>
<reference evidence="1 2" key="1">
    <citation type="submission" date="2014-03" db="EMBL/GenBank/DDBJ databases">
        <title>Draft genome of the hookworm Oesophagostomum dentatum.</title>
        <authorList>
            <person name="Mitreva M."/>
        </authorList>
    </citation>
    <scope>NUCLEOTIDE SEQUENCE [LARGE SCALE GENOMIC DNA]</scope>
    <source>
        <strain evidence="1 2">OD-Hann</strain>
    </source>
</reference>
<evidence type="ECO:0000313" key="2">
    <source>
        <dbReference type="Proteomes" id="UP000053660"/>
    </source>
</evidence>
<sequence length="57" mass="6460">MPCYSSGRTWSTRCGRAHRAENKSCTIIRLRGKTQLLISNNKEDGCCCHTTAMRSRL</sequence>
<dbReference type="Proteomes" id="UP000053660">
    <property type="component" value="Unassembled WGS sequence"/>
</dbReference>
<dbReference type="AlphaFoldDB" id="A0A0B1S4X4"/>
<keyword evidence="2" id="KW-1185">Reference proteome</keyword>